<dbReference type="NCBIfam" id="TIGR01387">
    <property type="entry name" value="cztR_silR_copR"/>
    <property type="match status" value="1"/>
</dbReference>
<dbReference type="CDD" id="cd19935">
    <property type="entry name" value="REC_OmpR_CusR-like"/>
    <property type="match status" value="1"/>
</dbReference>
<evidence type="ECO:0000313" key="11">
    <source>
        <dbReference type="Proteomes" id="UP000032439"/>
    </source>
</evidence>
<evidence type="ECO:0000259" key="8">
    <source>
        <dbReference type="PROSITE" id="PS50110"/>
    </source>
</evidence>
<keyword evidence="3" id="KW-0805">Transcription regulation</keyword>
<evidence type="ECO:0000256" key="7">
    <source>
        <dbReference type="PROSITE-ProRule" id="PRU01091"/>
    </source>
</evidence>
<dbReference type="Gene3D" id="3.40.50.2300">
    <property type="match status" value="1"/>
</dbReference>
<dbReference type="FunFam" id="3.40.50.2300:FF:000001">
    <property type="entry name" value="DNA-binding response regulator PhoB"/>
    <property type="match status" value="1"/>
</dbReference>
<dbReference type="Proteomes" id="UP000032439">
    <property type="component" value="Unassembled WGS sequence"/>
</dbReference>
<dbReference type="FunFam" id="1.10.10.10:FF:000005">
    <property type="entry name" value="Two-component system response regulator"/>
    <property type="match status" value="1"/>
</dbReference>
<dbReference type="SMART" id="SM00448">
    <property type="entry name" value="REC"/>
    <property type="match status" value="1"/>
</dbReference>
<keyword evidence="5" id="KW-0804">Transcription</keyword>
<feature type="domain" description="OmpR/PhoB-type" evidence="9">
    <location>
        <begin position="124"/>
        <end position="222"/>
    </location>
</feature>
<dbReference type="PROSITE" id="PS50110">
    <property type="entry name" value="RESPONSE_REGULATORY"/>
    <property type="match status" value="1"/>
</dbReference>
<evidence type="ECO:0000256" key="6">
    <source>
        <dbReference type="PROSITE-ProRule" id="PRU00169"/>
    </source>
</evidence>
<reference evidence="10 11" key="1">
    <citation type="submission" date="2014-11" db="EMBL/GenBank/DDBJ databases">
        <title>Genomics and ecophysiology of heterotrophic nitrogen fixing bacteria isolated from estuarine surface water.</title>
        <authorList>
            <person name="Bentzon-Tilia M."/>
            <person name="Severin I."/>
            <person name="Hansen L.H."/>
            <person name="Riemann L."/>
        </authorList>
    </citation>
    <scope>NUCLEOTIDE SEQUENCE [LARGE SCALE GENOMIC DNA]</scope>
    <source>
        <strain evidence="10 11">BAL361</strain>
    </source>
</reference>
<dbReference type="GO" id="GO:0032993">
    <property type="term" value="C:protein-DNA complex"/>
    <property type="evidence" value="ECO:0007669"/>
    <property type="project" value="TreeGrafter"/>
</dbReference>
<dbReference type="GO" id="GO:0005829">
    <property type="term" value="C:cytosol"/>
    <property type="evidence" value="ECO:0007669"/>
    <property type="project" value="TreeGrafter"/>
</dbReference>
<evidence type="ECO:0000259" key="9">
    <source>
        <dbReference type="PROSITE" id="PS51755"/>
    </source>
</evidence>
<evidence type="ECO:0000256" key="2">
    <source>
        <dbReference type="ARBA" id="ARBA00023012"/>
    </source>
</evidence>
<dbReference type="GO" id="GO:0000156">
    <property type="term" value="F:phosphorelay response regulator activity"/>
    <property type="evidence" value="ECO:0007669"/>
    <property type="project" value="TreeGrafter"/>
</dbReference>
<dbReference type="InterPro" id="IPR001789">
    <property type="entry name" value="Sig_transdc_resp-reg_receiver"/>
</dbReference>
<dbReference type="InterPro" id="IPR001867">
    <property type="entry name" value="OmpR/PhoB-type_DNA-bd"/>
</dbReference>
<dbReference type="GO" id="GO:0000976">
    <property type="term" value="F:transcription cis-regulatory region binding"/>
    <property type="evidence" value="ECO:0007669"/>
    <property type="project" value="TreeGrafter"/>
</dbReference>
<evidence type="ECO:0000256" key="3">
    <source>
        <dbReference type="ARBA" id="ARBA00023015"/>
    </source>
</evidence>
<feature type="modified residue" description="4-aspartylphosphate" evidence="6">
    <location>
        <position position="51"/>
    </location>
</feature>
<dbReference type="GO" id="GO:0006355">
    <property type="term" value="P:regulation of DNA-templated transcription"/>
    <property type="evidence" value="ECO:0007669"/>
    <property type="project" value="InterPro"/>
</dbReference>
<dbReference type="EMBL" id="JXXD01000079">
    <property type="protein sequence ID" value="KIZ36429.1"/>
    <property type="molecule type" value="Genomic_DNA"/>
</dbReference>
<keyword evidence="2" id="KW-0902">Two-component regulatory system</keyword>
<dbReference type="Gene3D" id="6.10.250.690">
    <property type="match status" value="1"/>
</dbReference>
<dbReference type="InterPro" id="IPR036388">
    <property type="entry name" value="WH-like_DNA-bd_sf"/>
</dbReference>
<evidence type="ECO:0000256" key="4">
    <source>
        <dbReference type="ARBA" id="ARBA00023125"/>
    </source>
</evidence>
<proteinExistence type="predicted"/>
<feature type="domain" description="Response regulatory" evidence="8">
    <location>
        <begin position="2"/>
        <end position="116"/>
    </location>
</feature>
<dbReference type="AlphaFoldDB" id="A0A0D7E6E4"/>
<dbReference type="PROSITE" id="PS51755">
    <property type="entry name" value="OMPR_PHOB"/>
    <property type="match status" value="1"/>
</dbReference>
<name>A0A0D7E6E4_STUST</name>
<dbReference type="RefSeq" id="WP_041013147.1">
    <property type="nucleotide sequence ID" value="NZ_JXXD01000079.1"/>
</dbReference>
<dbReference type="Gene3D" id="1.10.10.10">
    <property type="entry name" value="Winged helix-like DNA-binding domain superfamily/Winged helix DNA-binding domain"/>
    <property type="match status" value="1"/>
</dbReference>
<dbReference type="SMART" id="SM00862">
    <property type="entry name" value="Trans_reg_C"/>
    <property type="match status" value="1"/>
</dbReference>
<dbReference type="PANTHER" id="PTHR48111:SF41">
    <property type="entry name" value="TRANSCRIPTIONAL REGULATORY PROTEIN CUSR-RELATED"/>
    <property type="match status" value="1"/>
</dbReference>
<evidence type="ECO:0000256" key="5">
    <source>
        <dbReference type="ARBA" id="ARBA00023163"/>
    </source>
</evidence>
<accession>A0A0D7E6E4</accession>
<dbReference type="Pfam" id="PF00072">
    <property type="entry name" value="Response_reg"/>
    <property type="match status" value="1"/>
</dbReference>
<dbReference type="PATRIC" id="fig|316.110.peg.4464"/>
<dbReference type="CDD" id="cd00383">
    <property type="entry name" value="trans_reg_C"/>
    <property type="match status" value="1"/>
</dbReference>
<organism evidence="10 11">
    <name type="scientific">Stutzerimonas stutzeri</name>
    <name type="common">Pseudomonas stutzeri</name>
    <dbReference type="NCBI Taxonomy" id="316"/>
    <lineage>
        <taxon>Bacteria</taxon>
        <taxon>Pseudomonadati</taxon>
        <taxon>Pseudomonadota</taxon>
        <taxon>Gammaproteobacteria</taxon>
        <taxon>Pseudomonadales</taxon>
        <taxon>Pseudomonadaceae</taxon>
        <taxon>Stutzerimonas</taxon>
    </lineage>
</organism>
<dbReference type="InterPro" id="IPR011006">
    <property type="entry name" value="CheY-like_superfamily"/>
</dbReference>
<gene>
    <name evidence="10" type="ORF">LO50_09495</name>
</gene>
<keyword evidence="1 6" id="KW-0597">Phosphoprotein</keyword>
<sequence length="224" mass="25694">MRILVVEDEAKTADYLKRGLEESGYRVEVARNGVDGKYLIEEETFDLVILDVMLPGLDGWQLVQVVRKRSAHTPVLFLTARDAVEDRVRGLELGADDYLVKPFSYAELLARVRTLLRRGPPREVERFHVADLELDLLRRRVTRQGERINLTNKEFALLHLLLSRQGEVLSRAQIASQVWQMNFDSDTNVVDVAIRRLRAKVDDPYPLKLIHTVRGMGYVLETAS</sequence>
<dbReference type="Pfam" id="PF00486">
    <property type="entry name" value="Trans_reg_C"/>
    <property type="match status" value="1"/>
</dbReference>
<dbReference type="PANTHER" id="PTHR48111">
    <property type="entry name" value="REGULATOR OF RPOS"/>
    <property type="match status" value="1"/>
</dbReference>
<dbReference type="SUPFAM" id="SSF52172">
    <property type="entry name" value="CheY-like"/>
    <property type="match status" value="1"/>
</dbReference>
<keyword evidence="4 7" id="KW-0238">DNA-binding</keyword>
<feature type="DNA-binding region" description="OmpR/PhoB-type" evidence="7">
    <location>
        <begin position="124"/>
        <end position="222"/>
    </location>
</feature>
<evidence type="ECO:0000313" key="10">
    <source>
        <dbReference type="EMBL" id="KIZ36429.1"/>
    </source>
</evidence>
<dbReference type="InterPro" id="IPR006291">
    <property type="entry name" value="CusR-like"/>
</dbReference>
<dbReference type="InterPro" id="IPR039420">
    <property type="entry name" value="WalR-like"/>
</dbReference>
<protein>
    <submittedName>
        <fullName evidence="10">Transcriptional regulator</fullName>
    </submittedName>
</protein>
<comment type="caution">
    <text evidence="10">The sequence shown here is derived from an EMBL/GenBank/DDBJ whole genome shotgun (WGS) entry which is preliminary data.</text>
</comment>
<evidence type="ECO:0000256" key="1">
    <source>
        <dbReference type="ARBA" id="ARBA00022553"/>
    </source>
</evidence>